<dbReference type="InterPro" id="IPR009057">
    <property type="entry name" value="Homeodomain-like_sf"/>
</dbReference>
<name>K0SB13_THAOC</name>
<dbReference type="PANTHER" id="PTHR46993">
    <property type="entry name" value="MYB TRANSCRIPTION FACTOR"/>
    <property type="match status" value="1"/>
</dbReference>
<dbReference type="AlphaFoldDB" id="K0SB13"/>
<organism evidence="4 5">
    <name type="scientific">Thalassiosira oceanica</name>
    <name type="common">Marine diatom</name>
    <dbReference type="NCBI Taxonomy" id="159749"/>
    <lineage>
        <taxon>Eukaryota</taxon>
        <taxon>Sar</taxon>
        <taxon>Stramenopiles</taxon>
        <taxon>Ochrophyta</taxon>
        <taxon>Bacillariophyta</taxon>
        <taxon>Coscinodiscophyceae</taxon>
        <taxon>Thalassiosirophycidae</taxon>
        <taxon>Thalassiosirales</taxon>
        <taxon>Thalassiosiraceae</taxon>
        <taxon>Thalassiosira</taxon>
    </lineage>
</organism>
<feature type="domain" description="HTH myb-type" evidence="3">
    <location>
        <begin position="396"/>
        <end position="454"/>
    </location>
</feature>
<dbReference type="EMBL" id="AGNL01019110">
    <property type="protein sequence ID" value="EJK62114.1"/>
    <property type="molecule type" value="Genomic_DNA"/>
</dbReference>
<evidence type="ECO:0000313" key="4">
    <source>
        <dbReference type="EMBL" id="EJK62114.1"/>
    </source>
</evidence>
<sequence>MPTLAPQRQVNRKSPGSPTHATMAHDNNAHNAAARSSSPSGLTPSEVLQDLIDATAHQIISVESSADQSESFYATLAVRLGLYMNQYTDVANESGDDHNDLFDDEAKPLIDDVNVRCRLLMARLMLDLMLKNSDVNRDETTTTYVSNVKDLDAGGWKNIHDDLKRLVQWLVETEKIDADADEVQNIQAHLKAFQSVALLRSQLKSTVGKIASRRKQKISQYTNTTVFMASYRDARDEISAMSNVVGGSVDDLLLLPDEVISFNFPKSVKTLKELLERIIHAMDDFVEGETVPLKALQSNLSTTLQSWERRLDRPALYECGYFKSSSHSSETKPASSANANRKSHRHEDDSSEDLEDSDDDQILMKIKKSKSNQVKSKTVYRSDSDDDTLAEHPPQKKRRKRIPYSEEEKTALLDGVKKFGKGKWTEILDDNADLFAVNKRTNINLKDLYRNLTK</sequence>
<feature type="compositionally biased region" description="Polar residues" evidence="1">
    <location>
        <begin position="1"/>
        <end position="19"/>
    </location>
</feature>
<dbReference type="PROSITE" id="PS50090">
    <property type="entry name" value="MYB_LIKE"/>
    <property type="match status" value="1"/>
</dbReference>
<evidence type="ECO:0000259" key="3">
    <source>
        <dbReference type="PROSITE" id="PS51294"/>
    </source>
</evidence>
<evidence type="ECO:0000259" key="2">
    <source>
        <dbReference type="PROSITE" id="PS50090"/>
    </source>
</evidence>
<feature type="compositionally biased region" description="Low complexity" evidence="1">
    <location>
        <begin position="20"/>
        <end position="34"/>
    </location>
</feature>
<feature type="domain" description="Myb-like" evidence="2">
    <location>
        <begin position="396"/>
        <end position="453"/>
    </location>
</feature>
<dbReference type="PROSITE" id="PS51294">
    <property type="entry name" value="HTH_MYB"/>
    <property type="match status" value="1"/>
</dbReference>
<proteinExistence type="predicted"/>
<dbReference type="eggNOG" id="ENOG502TJ0M">
    <property type="taxonomic scope" value="Eukaryota"/>
</dbReference>
<keyword evidence="5" id="KW-1185">Reference proteome</keyword>
<gene>
    <name evidence="4" type="ORF">THAOC_17289</name>
</gene>
<dbReference type="SUPFAM" id="SSF46689">
    <property type="entry name" value="Homeodomain-like"/>
    <property type="match status" value="1"/>
</dbReference>
<feature type="compositionally biased region" description="Polar residues" evidence="1">
    <location>
        <begin position="323"/>
        <end position="340"/>
    </location>
</feature>
<reference evidence="4 5" key="1">
    <citation type="journal article" date="2012" name="Genome Biol.">
        <title>Genome and low-iron response of an oceanic diatom adapted to chronic iron limitation.</title>
        <authorList>
            <person name="Lommer M."/>
            <person name="Specht M."/>
            <person name="Roy A.S."/>
            <person name="Kraemer L."/>
            <person name="Andreson R."/>
            <person name="Gutowska M.A."/>
            <person name="Wolf J."/>
            <person name="Bergner S.V."/>
            <person name="Schilhabel M.B."/>
            <person name="Klostermeier U.C."/>
            <person name="Beiko R.G."/>
            <person name="Rosenstiel P."/>
            <person name="Hippler M."/>
            <person name="Laroche J."/>
        </authorList>
    </citation>
    <scope>NUCLEOTIDE SEQUENCE [LARGE SCALE GENOMIC DNA]</scope>
    <source>
        <strain evidence="4 5">CCMP1005</strain>
    </source>
</reference>
<accession>K0SB13</accession>
<evidence type="ECO:0000313" key="5">
    <source>
        <dbReference type="Proteomes" id="UP000266841"/>
    </source>
</evidence>
<feature type="compositionally biased region" description="Acidic residues" evidence="1">
    <location>
        <begin position="349"/>
        <end position="361"/>
    </location>
</feature>
<dbReference type="OrthoDB" id="48676at2759"/>
<dbReference type="Gene3D" id="1.10.246.220">
    <property type="match status" value="1"/>
</dbReference>
<dbReference type="CDD" id="cd11660">
    <property type="entry name" value="SANT_TRF"/>
    <property type="match status" value="1"/>
</dbReference>
<dbReference type="PANTHER" id="PTHR46993:SF4">
    <property type="entry name" value="MYB-LIKE HTH TRANSCRIPTIONAL REGULATOR FAMILY PROTEIN"/>
    <property type="match status" value="1"/>
</dbReference>
<comment type="caution">
    <text evidence="4">The sequence shown here is derived from an EMBL/GenBank/DDBJ whole genome shotgun (WGS) entry which is preliminary data.</text>
</comment>
<dbReference type="InterPro" id="IPR017930">
    <property type="entry name" value="Myb_dom"/>
</dbReference>
<dbReference type="InterPro" id="IPR001005">
    <property type="entry name" value="SANT/Myb"/>
</dbReference>
<protein>
    <submittedName>
        <fullName evidence="4">Uncharacterized protein</fullName>
    </submittedName>
</protein>
<dbReference type="Proteomes" id="UP000266841">
    <property type="component" value="Unassembled WGS sequence"/>
</dbReference>
<feature type="region of interest" description="Disordered" evidence="1">
    <location>
        <begin position="323"/>
        <end position="405"/>
    </location>
</feature>
<feature type="region of interest" description="Disordered" evidence="1">
    <location>
        <begin position="1"/>
        <end position="44"/>
    </location>
</feature>
<feature type="compositionally biased region" description="Polar residues" evidence="1">
    <location>
        <begin position="371"/>
        <end position="381"/>
    </location>
</feature>
<evidence type="ECO:0000256" key="1">
    <source>
        <dbReference type="SAM" id="MobiDB-lite"/>
    </source>
</evidence>